<dbReference type="PROSITE" id="PS50076">
    <property type="entry name" value="DNAJ_2"/>
    <property type="match status" value="1"/>
</dbReference>
<dbReference type="SUPFAM" id="SSF49493">
    <property type="entry name" value="HSP40/DnaJ peptide-binding domain"/>
    <property type="match status" value="2"/>
</dbReference>
<evidence type="ECO:0000313" key="5">
    <source>
        <dbReference type="EMBL" id="ANI17660.1"/>
    </source>
</evidence>
<dbReference type="FunFam" id="2.60.260.20:FF:000013">
    <property type="entry name" value="DnaJ subfamily B member 11"/>
    <property type="match status" value="1"/>
</dbReference>
<keyword evidence="3" id="KW-0143">Chaperone</keyword>
<keyword evidence="1" id="KW-0963">Cytoplasm</keyword>
<dbReference type="SUPFAM" id="SSF46565">
    <property type="entry name" value="Chaperone J-domain"/>
    <property type="match status" value="1"/>
</dbReference>
<dbReference type="Gene3D" id="2.60.260.20">
    <property type="entry name" value="Urease metallochaperone UreE, N-terminal domain"/>
    <property type="match status" value="2"/>
</dbReference>
<dbReference type="SMART" id="SM00271">
    <property type="entry name" value="DnaJ"/>
    <property type="match status" value="1"/>
</dbReference>
<accession>A0A1A9KKL9</accession>
<dbReference type="Gene3D" id="1.10.287.110">
    <property type="entry name" value="DnaJ domain"/>
    <property type="match status" value="1"/>
</dbReference>
<proteinExistence type="predicted"/>
<sequence length="316" mass="34964">MDFKDYYAALGVAPDADEKAIKTAYRKLARKYHPDVSKEADAEAHFKEVSEAYEVLKSPEKRAEYDQLRQYQQSGRFEAPPGWQPSGGFEGAEHFQEQDFSDFFESIFGAHAGPQGHRRRERRGRDIELEVPLFLEESQSGEPQPIRFGLPSYDEQGRRLPDVEKTLKVRIPPGVVDGERIRLKGQGAPGIGGAPAGDLYLIIRLAPHPLFDVDGRNLVLSVPLAPWEAALGAKIEVPTLNGRIALSVPPGSQSGQRLRIRGKGLAGKGEDPAGDLYAVLKVVMPKGAPEGETRKHWEELAARAAFDPRSQWGKRP</sequence>
<dbReference type="Proteomes" id="UP001220662">
    <property type="component" value="Unassembled WGS sequence"/>
</dbReference>
<reference evidence="5 7" key="1">
    <citation type="submission" date="2016-05" db="EMBL/GenBank/DDBJ databases">
        <title>Genome Sequence of Pseudomonas citronellolis Strain SJTE-3, an Estrogens and Persistent Organic Pollutants degradation strain.</title>
        <authorList>
            <person name="Liang R."/>
        </authorList>
    </citation>
    <scope>NUCLEOTIDE SEQUENCE [LARGE SCALE GENOMIC DNA]</scope>
    <source>
        <strain evidence="5 7">SJTE-3</strain>
    </source>
</reference>
<dbReference type="GO" id="GO:0051082">
    <property type="term" value="F:unfolded protein binding"/>
    <property type="evidence" value="ECO:0007669"/>
    <property type="project" value="InterPro"/>
</dbReference>
<dbReference type="Pfam" id="PF01556">
    <property type="entry name" value="DnaJ_C"/>
    <property type="match status" value="1"/>
</dbReference>
<dbReference type="EMBL" id="JARJLR010000120">
    <property type="protein sequence ID" value="MDF3841251.1"/>
    <property type="molecule type" value="Genomic_DNA"/>
</dbReference>
<evidence type="ECO:0000256" key="2">
    <source>
        <dbReference type="ARBA" id="ARBA00023125"/>
    </source>
</evidence>
<reference evidence="6" key="2">
    <citation type="submission" date="2023-03" db="EMBL/GenBank/DDBJ databases">
        <title>Draft assemblies of triclosan tolerant bacteria isolated from returned activated sludge.</title>
        <authorList>
            <person name="Van Hamelsveld S."/>
        </authorList>
    </citation>
    <scope>NUCLEOTIDE SEQUENCE</scope>
    <source>
        <strain evidence="6">GW210015_S63</strain>
    </source>
</reference>
<dbReference type="PANTHER" id="PTHR43096">
    <property type="entry name" value="DNAJ HOMOLOG 1, MITOCHONDRIAL-RELATED"/>
    <property type="match status" value="1"/>
</dbReference>
<evidence type="ECO:0000313" key="7">
    <source>
        <dbReference type="Proteomes" id="UP000077748"/>
    </source>
</evidence>
<dbReference type="PANTHER" id="PTHR43096:SF52">
    <property type="entry name" value="DNAJ HOMOLOG 1, MITOCHONDRIAL-RELATED"/>
    <property type="match status" value="1"/>
</dbReference>
<dbReference type="EMBL" id="CP015878">
    <property type="protein sequence ID" value="ANI17660.1"/>
    <property type="molecule type" value="Genomic_DNA"/>
</dbReference>
<protein>
    <submittedName>
        <fullName evidence="5 6">DNA-binding protein</fullName>
    </submittedName>
</protein>
<dbReference type="GO" id="GO:0005737">
    <property type="term" value="C:cytoplasm"/>
    <property type="evidence" value="ECO:0007669"/>
    <property type="project" value="TreeGrafter"/>
</dbReference>
<feature type="domain" description="J" evidence="4">
    <location>
        <begin position="5"/>
        <end position="69"/>
    </location>
</feature>
<evidence type="ECO:0000259" key="4">
    <source>
        <dbReference type="PROSITE" id="PS50076"/>
    </source>
</evidence>
<dbReference type="GO" id="GO:0003677">
    <property type="term" value="F:DNA binding"/>
    <property type="evidence" value="ECO:0007669"/>
    <property type="project" value="UniProtKB-KW"/>
</dbReference>
<dbReference type="InterPro" id="IPR036869">
    <property type="entry name" value="J_dom_sf"/>
</dbReference>
<dbReference type="AlphaFoldDB" id="A0A1A9KKL9"/>
<dbReference type="CDD" id="cd06257">
    <property type="entry name" value="DnaJ"/>
    <property type="match status" value="1"/>
</dbReference>
<dbReference type="RefSeq" id="WP_043268738.1">
    <property type="nucleotide sequence ID" value="NZ_CP015878.1"/>
</dbReference>
<evidence type="ECO:0000256" key="3">
    <source>
        <dbReference type="ARBA" id="ARBA00023186"/>
    </source>
</evidence>
<keyword evidence="2 5" id="KW-0238">DNA-binding</keyword>
<name>A0A1A9KKL9_9PSED</name>
<dbReference type="InterPro" id="IPR008971">
    <property type="entry name" value="HSP40/DnaJ_pept-bd"/>
</dbReference>
<evidence type="ECO:0000313" key="6">
    <source>
        <dbReference type="EMBL" id="MDF3841251.1"/>
    </source>
</evidence>
<gene>
    <name evidence="6" type="primary">cbpA</name>
    <name evidence="5" type="ORF">A9C11_28360</name>
    <name evidence="6" type="ORF">P3W55_05940</name>
</gene>
<dbReference type="FunFam" id="2.60.260.20:FF:000008">
    <property type="entry name" value="Curved DNA-binding protein"/>
    <property type="match status" value="1"/>
</dbReference>
<dbReference type="NCBIfam" id="NF007618">
    <property type="entry name" value="PRK10266.1"/>
    <property type="match status" value="1"/>
</dbReference>
<dbReference type="PRINTS" id="PR00625">
    <property type="entry name" value="JDOMAIN"/>
</dbReference>
<dbReference type="CDD" id="cd10747">
    <property type="entry name" value="DnaJ_C"/>
    <property type="match status" value="1"/>
</dbReference>
<dbReference type="Proteomes" id="UP000077748">
    <property type="component" value="Chromosome"/>
</dbReference>
<dbReference type="InterPro" id="IPR001623">
    <property type="entry name" value="DnaJ_domain"/>
</dbReference>
<dbReference type="GO" id="GO:0042026">
    <property type="term" value="P:protein refolding"/>
    <property type="evidence" value="ECO:0007669"/>
    <property type="project" value="TreeGrafter"/>
</dbReference>
<dbReference type="InterPro" id="IPR002939">
    <property type="entry name" value="DnaJ_C"/>
</dbReference>
<organism evidence="5 7">
    <name type="scientific">Pseudomonas citronellolis</name>
    <dbReference type="NCBI Taxonomy" id="53408"/>
    <lineage>
        <taxon>Bacteria</taxon>
        <taxon>Pseudomonadati</taxon>
        <taxon>Pseudomonadota</taxon>
        <taxon>Gammaproteobacteria</taxon>
        <taxon>Pseudomonadales</taxon>
        <taxon>Pseudomonadaceae</taxon>
        <taxon>Pseudomonas</taxon>
    </lineage>
</organism>
<dbReference type="Pfam" id="PF00226">
    <property type="entry name" value="DnaJ"/>
    <property type="match status" value="1"/>
</dbReference>
<evidence type="ECO:0000256" key="1">
    <source>
        <dbReference type="ARBA" id="ARBA00022490"/>
    </source>
</evidence>